<feature type="compositionally biased region" description="Basic and acidic residues" evidence="1">
    <location>
        <begin position="9"/>
        <end position="28"/>
    </location>
</feature>
<dbReference type="EMBL" id="HBHV01000842">
    <property type="protein sequence ID" value="CAE0008375.1"/>
    <property type="molecule type" value="Transcribed_RNA"/>
</dbReference>
<gene>
    <name evidence="2" type="ORF">PPRO1316_LOCUS564</name>
</gene>
<evidence type="ECO:0000256" key="1">
    <source>
        <dbReference type="SAM" id="MobiDB-lite"/>
    </source>
</evidence>
<dbReference type="PANTHER" id="PTHR33415:SF12">
    <property type="entry name" value="PROTEIN EMBRYO DEFECTIVE 514"/>
    <property type="match status" value="1"/>
</dbReference>
<name>A0A7S2YV52_9CHLO</name>
<feature type="region of interest" description="Disordered" evidence="1">
    <location>
        <begin position="182"/>
        <end position="225"/>
    </location>
</feature>
<organism evidence="2">
    <name type="scientific">Pycnococcus provasolii</name>
    <dbReference type="NCBI Taxonomy" id="41880"/>
    <lineage>
        <taxon>Eukaryota</taxon>
        <taxon>Viridiplantae</taxon>
        <taxon>Chlorophyta</taxon>
        <taxon>Pseudoscourfieldiophyceae</taxon>
        <taxon>Pseudoscourfieldiales</taxon>
        <taxon>Pycnococcaceae</taxon>
        <taxon>Pycnococcus</taxon>
    </lineage>
</organism>
<sequence length="225" mass="24450">MTVPNDDSLQGKEAEAADGDGAQKRPLEDAPVSADATALEPSSKRPRSDQAAGDVPAGDDPDGNGNPQQKEIPLQSASPVKLGPMKFDFSDDAVTYFSKLLNAQTPRQNINEYERMVLQALIENGHPSYQEKAGESGVKHFLVDNHPEHPSKCFWLVRPDGSREDFSYRKCVLSLWPEANFSSAGGGERRFSGGGDRRHGGGRGRHGGGGGRGRGRFNHGRDRRR</sequence>
<dbReference type="Gene3D" id="3.10.450.40">
    <property type="match status" value="1"/>
</dbReference>
<feature type="region of interest" description="Disordered" evidence="1">
    <location>
        <begin position="1"/>
        <end position="80"/>
    </location>
</feature>
<dbReference type="PANTHER" id="PTHR33415">
    <property type="entry name" value="PROTEIN EMBRYO DEFECTIVE 514"/>
    <property type="match status" value="1"/>
</dbReference>
<dbReference type="AlphaFoldDB" id="A0A7S2YV52"/>
<protein>
    <submittedName>
        <fullName evidence="2">Uncharacterized protein</fullName>
    </submittedName>
</protein>
<dbReference type="Pfam" id="PF11523">
    <property type="entry name" value="DUF3223"/>
    <property type="match status" value="1"/>
</dbReference>
<evidence type="ECO:0000313" key="2">
    <source>
        <dbReference type="EMBL" id="CAE0008375.1"/>
    </source>
</evidence>
<accession>A0A7S2YV52</accession>
<dbReference type="InterPro" id="IPR044673">
    <property type="entry name" value="DCL-like"/>
</dbReference>
<reference evidence="2" key="1">
    <citation type="submission" date="2021-01" db="EMBL/GenBank/DDBJ databases">
        <authorList>
            <person name="Corre E."/>
            <person name="Pelletier E."/>
            <person name="Niang G."/>
            <person name="Scheremetjew M."/>
            <person name="Finn R."/>
            <person name="Kale V."/>
            <person name="Holt S."/>
            <person name="Cochrane G."/>
            <person name="Meng A."/>
            <person name="Brown T."/>
            <person name="Cohen L."/>
        </authorList>
    </citation>
    <scope>NUCLEOTIDE SEQUENCE</scope>
    <source>
        <strain evidence="2">RCC2336</strain>
    </source>
</reference>
<feature type="compositionally biased region" description="Basic and acidic residues" evidence="1">
    <location>
        <begin position="187"/>
        <end position="199"/>
    </location>
</feature>
<proteinExistence type="predicted"/>
<feature type="compositionally biased region" description="Basic residues" evidence="1">
    <location>
        <begin position="213"/>
        <end position="225"/>
    </location>
</feature>